<proteinExistence type="predicted"/>
<feature type="region of interest" description="Disordered" evidence="1">
    <location>
        <begin position="118"/>
        <end position="140"/>
    </location>
</feature>
<dbReference type="EMBL" id="MU802640">
    <property type="protein sequence ID" value="KAJ3978874.1"/>
    <property type="molecule type" value="Genomic_DNA"/>
</dbReference>
<comment type="caution">
    <text evidence="2">The sequence shown here is derived from an EMBL/GenBank/DDBJ whole genome shotgun (WGS) entry which is preliminary data.</text>
</comment>
<accession>A0AA38PNL2</accession>
<gene>
    <name evidence="2" type="ORF">F5890DRAFT_1559534</name>
</gene>
<feature type="compositionally biased region" description="Basic and acidic residues" evidence="1">
    <location>
        <begin position="256"/>
        <end position="268"/>
    </location>
</feature>
<dbReference type="Proteomes" id="UP001163850">
    <property type="component" value="Unassembled WGS sequence"/>
</dbReference>
<organism evidence="2 3">
    <name type="scientific">Lentinula detonsa</name>
    <dbReference type="NCBI Taxonomy" id="2804962"/>
    <lineage>
        <taxon>Eukaryota</taxon>
        <taxon>Fungi</taxon>
        <taxon>Dikarya</taxon>
        <taxon>Basidiomycota</taxon>
        <taxon>Agaricomycotina</taxon>
        <taxon>Agaricomycetes</taxon>
        <taxon>Agaricomycetidae</taxon>
        <taxon>Agaricales</taxon>
        <taxon>Marasmiineae</taxon>
        <taxon>Omphalotaceae</taxon>
        <taxon>Lentinula</taxon>
    </lineage>
</organism>
<protein>
    <submittedName>
        <fullName evidence="2">Uncharacterized protein</fullName>
    </submittedName>
</protein>
<reference evidence="2" key="1">
    <citation type="submission" date="2022-08" db="EMBL/GenBank/DDBJ databases">
        <authorList>
            <consortium name="DOE Joint Genome Institute"/>
            <person name="Min B."/>
            <person name="Riley R."/>
            <person name="Sierra-Patev S."/>
            <person name="Naranjo-Ortiz M."/>
            <person name="Looney B."/>
            <person name="Konkel Z."/>
            <person name="Slot J.C."/>
            <person name="Sakamoto Y."/>
            <person name="Steenwyk J.L."/>
            <person name="Rokas A."/>
            <person name="Carro J."/>
            <person name="Camarero S."/>
            <person name="Ferreira P."/>
            <person name="Molpeceres G."/>
            <person name="Ruiz-Duenas F.J."/>
            <person name="Serrano A."/>
            <person name="Henrissat B."/>
            <person name="Drula E."/>
            <person name="Hughes K.W."/>
            <person name="Mata J.L."/>
            <person name="Ishikawa N.K."/>
            <person name="Vargas-Isla R."/>
            <person name="Ushijima S."/>
            <person name="Smith C.A."/>
            <person name="Ahrendt S."/>
            <person name="Andreopoulos W."/>
            <person name="He G."/>
            <person name="Labutti K."/>
            <person name="Lipzen A."/>
            <person name="Ng V."/>
            <person name="Sandor L."/>
            <person name="Barry K."/>
            <person name="Martinez A.T."/>
            <person name="Xiao Y."/>
            <person name="Gibbons J.G."/>
            <person name="Terashima K."/>
            <person name="Hibbett D.S."/>
            <person name="Grigoriev I.V."/>
        </authorList>
    </citation>
    <scope>NUCLEOTIDE SEQUENCE</scope>
    <source>
        <strain evidence="2">TFB7829</strain>
    </source>
</reference>
<sequence length="278" mass="29809">MANSTRDVEHQVFILDEAEEELDWGDEDEDVLSVPDLLVREEQDWARQKAESVKLKDRSECSLLENIVSRWEQRLNETAANKTQHPIIPHCKHHPLAPSPSRASLPPEPLAPVLHLGNAGTSHPALQSIPVPPSSLHPFPAAPEVRSTSLALPAYPPSTESPGDIALAAPKAKAPAPTPSAHTQSSEGSGEVSLAAPEAKSSPVSASLSYPPPLHAPSPEGSRDIFLPAPQIKLTAPTPRAQSLSVQSLSPGTDGGECRKGRERQTGRDKRKRPVIVK</sequence>
<name>A0AA38PNL2_9AGAR</name>
<feature type="compositionally biased region" description="Low complexity" evidence="1">
    <location>
        <begin position="170"/>
        <end position="181"/>
    </location>
</feature>
<evidence type="ECO:0000256" key="1">
    <source>
        <dbReference type="SAM" id="MobiDB-lite"/>
    </source>
</evidence>
<evidence type="ECO:0000313" key="3">
    <source>
        <dbReference type="Proteomes" id="UP001163850"/>
    </source>
</evidence>
<feature type="compositionally biased region" description="Basic residues" evidence="1">
    <location>
        <begin position="269"/>
        <end position="278"/>
    </location>
</feature>
<feature type="compositionally biased region" description="Polar residues" evidence="1">
    <location>
        <begin position="240"/>
        <end position="251"/>
    </location>
</feature>
<evidence type="ECO:0000313" key="2">
    <source>
        <dbReference type="EMBL" id="KAJ3978874.1"/>
    </source>
</evidence>
<dbReference type="AlphaFoldDB" id="A0AA38PNL2"/>
<feature type="region of interest" description="Disordered" evidence="1">
    <location>
        <begin position="170"/>
        <end position="278"/>
    </location>
</feature>